<feature type="region of interest" description="Disordered" evidence="2">
    <location>
        <begin position="250"/>
        <end position="314"/>
    </location>
</feature>
<dbReference type="Proteomes" id="UP001174136">
    <property type="component" value="Unassembled WGS sequence"/>
</dbReference>
<feature type="region of interest" description="Disordered" evidence="2">
    <location>
        <begin position="1"/>
        <end position="68"/>
    </location>
</feature>
<dbReference type="EMBL" id="JAOPHQ010002850">
    <property type="protein sequence ID" value="KAK0145516.1"/>
    <property type="molecule type" value="Genomic_DNA"/>
</dbReference>
<comment type="caution">
    <text evidence="3">The sequence shown here is derived from an EMBL/GenBank/DDBJ whole genome shotgun (WGS) entry which is preliminary data.</text>
</comment>
<name>A0AA47P087_MERPO</name>
<proteinExistence type="predicted"/>
<evidence type="ECO:0000313" key="4">
    <source>
        <dbReference type="Proteomes" id="UP001174136"/>
    </source>
</evidence>
<dbReference type="AlphaFoldDB" id="A0AA47P087"/>
<evidence type="ECO:0000313" key="3">
    <source>
        <dbReference type="EMBL" id="KAK0145516.1"/>
    </source>
</evidence>
<accession>A0AA47P087</accession>
<sequence length="314" mass="34403">MHSVSVDRSGSPKKKSLSRGVSEDESLRILIQEVSRDVTSDSPSRRLTRSDSRGGALKRRSGSQQSDQDLLKALPDVMELQASYEEVVQELHGLEVQRETLLFQVDVLQEALEGVEELLAEAQREAGQASMEVEQERVAKRKLEDTVRALMSEVERLKEHIHSLWRRRWPPAPRHRQHPALLMAGIAPTERRPPPAFPQGLVANGDASAGEANEGSLVEPKATPLQKMMDITLAQMTTLALDGPCSPDGVLGRPCAGQGEEGGEGEEGDERNNDTDSVSAYEDASADTPELDHVFPGEDDDLGEKEEGHDPNNP</sequence>
<keyword evidence="4" id="KW-1185">Reference proteome</keyword>
<protein>
    <submittedName>
        <fullName evidence="3">Uncharacterized protein</fullName>
    </submittedName>
</protein>
<feature type="region of interest" description="Disordered" evidence="2">
    <location>
        <begin position="188"/>
        <end position="221"/>
    </location>
</feature>
<evidence type="ECO:0000256" key="2">
    <source>
        <dbReference type="SAM" id="MobiDB-lite"/>
    </source>
</evidence>
<organism evidence="3 4">
    <name type="scientific">Merluccius polli</name>
    <name type="common">Benguela hake</name>
    <name type="synonym">Merluccius cadenati</name>
    <dbReference type="NCBI Taxonomy" id="89951"/>
    <lineage>
        <taxon>Eukaryota</taxon>
        <taxon>Metazoa</taxon>
        <taxon>Chordata</taxon>
        <taxon>Craniata</taxon>
        <taxon>Vertebrata</taxon>
        <taxon>Euteleostomi</taxon>
        <taxon>Actinopterygii</taxon>
        <taxon>Neopterygii</taxon>
        <taxon>Teleostei</taxon>
        <taxon>Neoteleostei</taxon>
        <taxon>Acanthomorphata</taxon>
        <taxon>Zeiogadaria</taxon>
        <taxon>Gadariae</taxon>
        <taxon>Gadiformes</taxon>
        <taxon>Gadoidei</taxon>
        <taxon>Merlucciidae</taxon>
        <taxon>Merluccius</taxon>
    </lineage>
</organism>
<gene>
    <name evidence="3" type="ORF">N1851_015541</name>
</gene>
<dbReference type="Gene3D" id="1.20.5.4090">
    <property type="match status" value="1"/>
</dbReference>
<feature type="compositionally biased region" description="Basic and acidic residues" evidence="2">
    <location>
        <begin position="305"/>
        <end position="314"/>
    </location>
</feature>
<keyword evidence="1" id="KW-0175">Coiled coil</keyword>
<evidence type="ECO:0000256" key="1">
    <source>
        <dbReference type="SAM" id="Coils"/>
    </source>
</evidence>
<feature type="coiled-coil region" evidence="1">
    <location>
        <begin position="77"/>
        <end position="160"/>
    </location>
</feature>
<reference evidence="3" key="1">
    <citation type="journal article" date="2023" name="Front. Mar. Sci.">
        <title>A new Merluccius polli reference genome to investigate the effects of global change in West African waters.</title>
        <authorList>
            <person name="Mateo J.L."/>
            <person name="Blanco-Fernandez C."/>
            <person name="Garcia-Vazquez E."/>
            <person name="Machado-Schiaffino G."/>
        </authorList>
    </citation>
    <scope>NUCLEOTIDE SEQUENCE</scope>
    <source>
        <strain evidence="3">C29</strain>
        <tissue evidence="3">Fin</tissue>
    </source>
</reference>